<feature type="chain" id="PRO_5030008232" description="Methyl-accepting chemotaxis protein" evidence="1">
    <location>
        <begin position="28"/>
        <end position="256"/>
    </location>
</feature>
<sequence>MAKNRPENTMKKSFLTLALLMSSSTWAAQCQVDIQNEVHLNTQRIEIRRTSSDKALIDKQNNLYIQGKRVSLNADQQAAVRQYREQLTSLLPKAQRWADDSLKLANQLVDDVALSLEAPQAFNNVKTSMATLFAEAKAEYFKNGDLVVPAETFAAMQTRWQQKLAQGKEVLTQQFFTSAFDVMANKMQQEGGVNLSQLGKNMADLKNKLDSKLKEQSSTFEKQGREWCDTLNKMTQQEQQLHKKIPQLKNYQVFTI</sequence>
<dbReference type="SMR" id="A0A0H3ALM7"/>
<proteinExistence type="predicted"/>
<dbReference type="Pfam" id="PF11101">
    <property type="entry name" value="DUF2884"/>
    <property type="match status" value="1"/>
</dbReference>
<dbReference type="RefSeq" id="WP_001881981.1">
    <property type="nucleotide sequence ID" value="NC_009457.1"/>
</dbReference>
<dbReference type="Proteomes" id="UP000000249">
    <property type="component" value="Chromosome 1"/>
</dbReference>
<reference evidence="2 3" key="1">
    <citation type="submission" date="2007-03" db="EMBL/GenBank/DDBJ databases">
        <authorList>
            <person name="Heidelberg J."/>
        </authorList>
    </citation>
    <scope>NUCLEOTIDE SEQUENCE [LARGE SCALE GENOMIC DNA]</scope>
    <source>
        <strain evidence="3">ATCC 39541 / Classical Ogawa 395 / O395</strain>
    </source>
</reference>
<dbReference type="PATRIC" id="fig|345073.21.peg.2315"/>
<accession>A0A0H3ALM7</accession>
<dbReference type="KEGG" id="vco:VC0395_A1875"/>
<dbReference type="OrthoDB" id="5904592at2"/>
<feature type="signal peptide" evidence="1">
    <location>
        <begin position="1"/>
        <end position="27"/>
    </location>
</feature>
<name>A0A0H3ALM7_VIBC3</name>
<dbReference type="AlphaFoldDB" id="A0A0H3ALM7"/>
<evidence type="ECO:0000313" key="3">
    <source>
        <dbReference type="Proteomes" id="UP000000249"/>
    </source>
</evidence>
<dbReference type="eggNOG" id="ENOG502Z7W2">
    <property type="taxonomic scope" value="Bacteria"/>
</dbReference>
<evidence type="ECO:0000256" key="1">
    <source>
        <dbReference type="SAM" id="SignalP"/>
    </source>
</evidence>
<dbReference type="KEGG" id="vcr:VC395_2402"/>
<gene>
    <name evidence="2" type="ordered locus">VC0395_A1875</name>
</gene>
<evidence type="ECO:0008006" key="4">
    <source>
        <dbReference type="Google" id="ProtNLM"/>
    </source>
</evidence>
<dbReference type="InterPro" id="IPR021307">
    <property type="entry name" value="DUF2884"/>
</dbReference>
<keyword evidence="1" id="KW-0732">Signal</keyword>
<dbReference type="EMBL" id="CP000627">
    <property type="protein sequence ID" value="ABQ21201.1"/>
    <property type="molecule type" value="Genomic_DNA"/>
</dbReference>
<evidence type="ECO:0000313" key="2">
    <source>
        <dbReference type="EMBL" id="ABQ21201.1"/>
    </source>
</evidence>
<protein>
    <recommendedName>
        <fullName evidence="4">Methyl-accepting chemotaxis protein</fullName>
    </recommendedName>
</protein>
<organism evidence="2 3">
    <name type="scientific">Vibrio cholerae serotype O1 (strain ATCC 39541 / Classical Ogawa 395 / O395)</name>
    <dbReference type="NCBI Taxonomy" id="345073"/>
    <lineage>
        <taxon>Bacteria</taxon>
        <taxon>Pseudomonadati</taxon>
        <taxon>Pseudomonadota</taxon>
        <taxon>Gammaproteobacteria</taxon>
        <taxon>Vibrionales</taxon>
        <taxon>Vibrionaceae</taxon>
        <taxon>Vibrio</taxon>
    </lineage>
</organism>